<keyword evidence="2" id="KW-0472">Membrane</keyword>
<protein>
    <submittedName>
        <fullName evidence="3">Uncharacterized protein</fullName>
    </submittedName>
</protein>
<dbReference type="EMBL" id="FPBV01000010">
    <property type="protein sequence ID" value="SFU85096.1"/>
    <property type="molecule type" value="Genomic_DNA"/>
</dbReference>
<feature type="transmembrane region" description="Helical" evidence="2">
    <location>
        <begin position="122"/>
        <end position="146"/>
    </location>
</feature>
<feature type="transmembrane region" description="Helical" evidence="2">
    <location>
        <begin position="85"/>
        <end position="110"/>
    </location>
</feature>
<proteinExistence type="predicted"/>
<keyword evidence="4" id="KW-1185">Reference proteome</keyword>
<feature type="transmembrane region" description="Helical" evidence="2">
    <location>
        <begin position="7"/>
        <end position="29"/>
    </location>
</feature>
<feature type="transmembrane region" description="Helical" evidence="2">
    <location>
        <begin position="35"/>
        <end position="53"/>
    </location>
</feature>
<keyword evidence="2" id="KW-0812">Transmembrane</keyword>
<evidence type="ECO:0000313" key="3">
    <source>
        <dbReference type="EMBL" id="SFU85096.1"/>
    </source>
</evidence>
<name>A0A1I7JIX1_9BACL</name>
<feature type="compositionally biased region" description="Polar residues" evidence="1">
    <location>
        <begin position="159"/>
        <end position="169"/>
    </location>
</feature>
<feature type="region of interest" description="Disordered" evidence="1">
    <location>
        <begin position="155"/>
        <end position="186"/>
    </location>
</feature>
<evidence type="ECO:0000256" key="2">
    <source>
        <dbReference type="SAM" id="Phobius"/>
    </source>
</evidence>
<dbReference type="RefSeq" id="WP_074952482.1">
    <property type="nucleotide sequence ID" value="NZ_FPBV01000010.1"/>
</dbReference>
<accession>A0A1I7JIX1</accession>
<reference evidence="4" key="1">
    <citation type="submission" date="2016-10" db="EMBL/GenBank/DDBJ databases">
        <authorList>
            <person name="Varghese N."/>
        </authorList>
    </citation>
    <scope>NUCLEOTIDE SEQUENCE [LARGE SCALE GENOMIC DNA]</scope>
    <source>
        <strain evidence="4">DSM 17980</strain>
    </source>
</reference>
<dbReference type="OrthoDB" id="2375576at2"/>
<gene>
    <name evidence="3" type="ORF">SAMN05421543_11063</name>
</gene>
<dbReference type="Proteomes" id="UP000183508">
    <property type="component" value="Unassembled WGS sequence"/>
</dbReference>
<organism evidence="3 4">
    <name type="scientific">Alicyclobacillus macrosporangiidus</name>
    <dbReference type="NCBI Taxonomy" id="392015"/>
    <lineage>
        <taxon>Bacteria</taxon>
        <taxon>Bacillati</taxon>
        <taxon>Bacillota</taxon>
        <taxon>Bacilli</taxon>
        <taxon>Bacillales</taxon>
        <taxon>Alicyclobacillaceae</taxon>
        <taxon>Alicyclobacillus</taxon>
    </lineage>
</organism>
<evidence type="ECO:0000313" key="4">
    <source>
        <dbReference type="Proteomes" id="UP000183508"/>
    </source>
</evidence>
<sequence length="186" mass="19361">MDERHRMAGGVSALGGGFGAFAGAAIDLWTGTSGLAAFVLSGLGSMAGAYLGFRMNADHRRDVDSPCASSLEADIRRQHHAMWSLMGGMVGGMAGSVLGALLPAAVWVLHLHRVPTAMEFMTLFNVIMGGSMSGMAGGTSGAWLAASRAGVVGRERTSQEACEQASSQLELPYHGSPVPRVRRDGR</sequence>
<keyword evidence="2" id="KW-1133">Transmembrane helix</keyword>
<evidence type="ECO:0000256" key="1">
    <source>
        <dbReference type="SAM" id="MobiDB-lite"/>
    </source>
</evidence>
<dbReference type="AlphaFoldDB" id="A0A1I7JIX1"/>